<dbReference type="OrthoDB" id="4321958at2759"/>
<accession>A0A6A4V8F1</accession>
<keyword evidence="1" id="KW-0732">Signal</keyword>
<protein>
    <submittedName>
        <fullName evidence="2">ITG-like peptide</fullName>
    </submittedName>
</protein>
<comment type="caution">
    <text evidence="2">The sequence shown here is derived from an EMBL/GenBank/DDBJ whole genome shotgun (WGS) entry which is preliminary data.</text>
</comment>
<name>A0A6A4V8F1_AMPAM</name>
<proteinExistence type="predicted"/>
<dbReference type="AlphaFoldDB" id="A0A6A4V8F1"/>
<dbReference type="EMBL" id="VIIS01001926">
    <property type="protein sequence ID" value="KAF0290866.1"/>
    <property type="molecule type" value="Genomic_DNA"/>
</dbReference>
<keyword evidence="3" id="KW-1185">Reference proteome</keyword>
<reference evidence="2 3" key="1">
    <citation type="submission" date="2019-07" db="EMBL/GenBank/DDBJ databases">
        <title>Draft genome assembly of a fouling barnacle, Amphibalanus amphitrite (Darwin, 1854): The first reference genome for Thecostraca.</title>
        <authorList>
            <person name="Kim W."/>
        </authorList>
    </citation>
    <scope>NUCLEOTIDE SEQUENCE [LARGE SCALE GENOMIC DNA]</scope>
    <source>
        <strain evidence="2">SNU_AA5</strain>
        <tissue evidence="2">Soma without cirri and trophi</tissue>
    </source>
</reference>
<organism evidence="2 3">
    <name type="scientific">Amphibalanus amphitrite</name>
    <name type="common">Striped barnacle</name>
    <name type="synonym">Balanus amphitrite</name>
    <dbReference type="NCBI Taxonomy" id="1232801"/>
    <lineage>
        <taxon>Eukaryota</taxon>
        <taxon>Metazoa</taxon>
        <taxon>Ecdysozoa</taxon>
        <taxon>Arthropoda</taxon>
        <taxon>Crustacea</taxon>
        <taxon>Multicrustacea</taxon>
        <taxon>Cirripedia</taxon>
        <taxon>Thoracica</taxon>
        <taxon>Thoracicalcarea</taxon>
        <taxon>Balanomorpha</taxon>
        <taxon>Balanoidea</taxon>
        <taxon>Balanidae</taxon>
        <taxon>Amphibalaninae</taxon>
        <taxon>Amphibalanus</taxon>
    </lineage>
</organism>
<evidence type="ECO:0000313" key="2">
    <source>
        <dbReference type="EMBL" id="KAF0290866.1"/>
    </source>
</evidence>
<evidence type="ECO:0000313" key="3">
    <source>
        <dbReference type="Proteomes" id="UP000440578"/>
    </source>
</evidence>
<feature type="chain" id="PRO_5025670522" evidence="1">
    <location>
        <begin position="34"/>
        <end position="192"/>
    </location>
</feature>
<dbReference type="Proteomes" id="UP000440578">
    <property type="component" value="Unassembled WGS sequence"/>
</dbReference>
<sequence length="192" mass="21708">MTGEWMVGHPSVSVRRVLALLLVLGCCVHPGLGWGRVANRFSPEMLASFGYGGGHRHYYSPNAMPQTSALRDEAALIEELLEEDEETKAHCRGRRCFSNEQCCDSYLCVEVEDEDTADEDCKMTTECDVTRGLCCQLLRRHRQSPRKACLYFSDPLMCIGHVPMEEVKSKVEHMASEKRITGRIDDLKHLTN</sequence>
<gene>
    <name evidence="2" type="ORF">FJT64_010966</name>
</gene>
<evidence type="ECO:0000256" key="1">
    <source>
        <dbReference type="SAM" id="SignalP"/>
    </source>
</evidence>
<feature type="signal peptide" evidence="1">
    <location>
        <begin position="1"/>
        <end position="33"/>
    </location>
</feature>